<accession>A0A8H8DFS6</accession>
<keyword evidence="2" id="KW-0812">Transmembrane</keyword>
<dbReference type="AlphaFoldDB" id="A0A8H8DFS6"/>
<keyword evidence="2" id="KW-1133">Transmembrane helix</keyword>
<dbReference type="EMBL" id="JAEFCI010010860">
    <property type="protein sequence ID" value="KAG5456969.1"/>
    <property type="molecule type" value="Genomic_DNA"/>
</dbReference>
<evidence type="ECO:0000313" key="4">
    <source>
        <dbReference type="Proteomes" id="UP000673691"/>
    </source>
</evidence>
<evidence type="ECO:0000313" key="3">
    <source>
        <dbReference type="EMBL" id="KAG5456969.1"/>
    </source>
</evidence>
<proteinExistence type="predicted"/>
<dbReference type="OrthoDB" id="19261at2759"/>
<organism evidence="3 4">
    <name type="scientific">Olpidium bornovanus</name>
    <dbReference type="NCBI Taxonomy" id="278681"/>
    <lineage>
        <taxon>Eukaryota</taxon>
        <taxon>Fungi</taxon>
        <taxon>Fungi incertae sedis</taxon>
        <taxon>Olpidiomycota</taxon>
        <taxon>Olpidiomycotina</taxon>
        <taxon>Olpidiomycetes</taxon>
        <taxon>Olpidiales</taxon>
        <taxon>Olpidiaceae</taxon>
        <taxon>Olpidium</taxon>
    </lineage>
</organism>
<name>A0A8H8DFS6_9FUNG</name>
<gene>
    <name evidence="3" type="ORF">BJ554DRAFT_3141</name>
</gene>
<comment type="caution">
    <text evidence="3">The sequence shown here is derived from an EMBL/GenBank/DDBJ whole genome shotgun (WGS) entry which is preliminary data.</text>
</comment>
<keyword evidence="2" id="KW-0472">Membrane</keyword>
<sequence>MVVQVIDKMYQPDRLTVPARDKAHWWLGRILLTAGALNVFLGLWAAAAATWLYVVFIVWLVAAAAAFAFSQRRAGRAAAAQKGAANGTSTDGLRYEEELRPT</sequence>
<evidence type="ECO:0000256" key="1">
    <source>
        <dbReference type="SAM" id="MobiDB-lite"/>
    </source>
</evidence>
<evidence type="ECO:0000256" key="2">
    <source>
        <dbReference type="SAM" id="Phobius"/>
    </source>
</evidence>
<feature type="region of interest" description="Disordered" evidence="1">
    <location>
        <begin position="80"/>
        <end position="102"/>
    </location>
</feature>
<feature type="transmembrane region" description="Helical" evidence="2">
    <location>
        <begin position="51"/>
        <end position="69"/>
    </location>
</feature>
<dbReference type="Proteomes" id="UP000673691">
    <property type="component" value="Unassembled WGS sequence"/>
</dbReference>
<reference evidence="3 4" key="1">
    <citation type="journal article" name="Sci. Rep.">
        <title>Genome-scale phylogenetic analyses confirm Olpidium as the closest living zoosporic fungus to the non-flagellated, terrestrial fungi.</title>
        <authorList>
            <person name="Chang Y."/>
            <person name="Rochon D."/>
            <person name="Sekimoto S."/>
            <person name="Wang Y."/>
            <person name="Chovatia M."/>
            <person name="Sandor L."/>
            <person name="Salamov A."/>
            <person name="Grigoriev I.V."/>
            <person name="Stajich J.E."/>
            <person name="Spatafora J.W."/>
        </authorList>
    </citation>
    <scope>NUCLEOTIDE SEQUENCE [LARGE SCALE GENOMIC DNA]</scope>
    <source>
        <strain evidence="3">S191</strain>
    </source>
</reference>
<keyword evidence="4" id="KW-1185">Reference proteome</keyword>
<feature type="compositionally biased region" description="Basic and acidic residues" evidence="1">
    <location>
        <begin position="93"/>
        <end position="102"/>
    </location>
</feature>
<feature type="transmembrane region" description="Helical" evidence="2">
    <location>
        <begin position="26"/>
        <end position="45"/>
    </location>
</feature>
<protein>
    <submittedName>
        <fullName evidence="3">Uncharacterized protein</fullName>
    </submittedName>
</protein>